<protein>
    <recommendedName>
        <fullName evidence="6">Serine protease</fullName>
        <ecNumber evidence="6">3.4.21.-</ecNumber>
    </recommendedName>
</protein>
<comment type="caution">
    <text evidence="7">The sequence shown here is derived from an EMBL/GenBank/DDBJ whole genome shotgun (WGS) entry which is preliminary data.</text>
</comment>
<accession>A0AA39XQI7</accession>
<evidence type="ECO:0000256" key="2">
    <source>
        <dbReference type="ARBA" id="ARBA00022670"/>
    </source>
</evidence>
<evidence type="ECO:0000256" key="6">
    <source>
        <dbReference type="RuleBase" id="RU004296"/>
    </source>
</evidence>
<dbReference type="GO" id="GO:0006508">
    <property type="term" value="P:proteolysis"/>
    <property type="evidence" value="ECO:0007669"/>
    <property type="project" value="UniProtKB-KW"/>
</dbReference>
<dbReference type="GO" id="GO:0008236">
    <property type="term" value="F:serine-type peptidase activity"/>
    <property type="evidence" value="ECO:0007669"/>
    <property type="project" value="UniProtKB-KW"/>
</dbReference>
<dbReference type="EMBL" id="JAUJDW010000095">
    <property type="protein sequence ID" value="KAK0638368.1"/>
    <property type="molecule type" value="Genomic_DNA"/>
</dbReference>
<keyword evidence="2 6" id="KW-0645">Protease</keyword>
<evidence type="ECO:0000313" key="8">
    <source>
        <dbReference type="Proteomes" id="UP001175001"/>
    </source>
</evidence>
<dbReference type="EC" id="3.4.21.-" evidence="6"/>
<dbReference type="InterPro" id="IPR043504">
    <property type="entry name" value="Peptidase_S1_PA_chymotrypsin"/>
</dbReference>
<dbReference type="InterPro" id="IPR009003">
    <property type="entry name" value="Peptidase_S1_PA"/>
</dbReference>
<evidence type="ECO:0000256" key="3">
    <source>
        <dbReference type="ARBA" id="ARBA00022729"/>
    </source>
</evidence>
<comment type="similarity">
    <text evidence="1 6">Belongs to the peptidase S1B family.</text>
</comment>
<dbReference type="Gene3D" id="2.40.10.10">
    <property type="entry name" value="Trypsin-like serine proteases"/>
    <property type="match status" value="1"/>
</dbReference>
<evidence type="ECO:0000256" key="5">
    <source>
        <dbReference type="ARBA" id="ARBA00022825"/>
    </source>
</evidence>
<organism evidence="7 8">
    <name type="scientific">Lasiodiplodia hormozganensis</name>
    <dbReference type="NCBI Taxonomy" id="869390"/>
    <lineage>
        <taxon>Eukaryota</taxon>
        <taxon>Fungi</taxon>
        <taxon>Dikarya</taxon>
        <taxon>Ascomycota</taxon>
        <taxon>Pezizomycotina</taxon>
        <taxon>Dothideomycetes</taxon>
        <taxon>Dothideomycetes incertae sedis</taxon>
        <taxon>Botryosphaeriales</taxon>
        <taxon>Botryosphaeriaceae</taxon>
        <taxon>Lasiodiplodia</taxon>
    </lineage>
</organism>
<dbReference type="InterPro" id="IPR008256">
    <property type="entry name" value="Peptidase_S1B"/>
</dbReference>
<keyword evidence="8" id="KW-1185">Reference proteome</keyword>
<dbReference type="PRINTS" id="PR00839">
    <property type="entry name" value="V8PROTEASE"/>
</dbReference>
<keyword evidence="5 6" id="KW-0720">Serine protease</keyword>
<dbReference type="SUPFAM" id="SSF50494">
    <property type="entry name" value="Trypsin-like serine proteases"/>
    <property type="match status" value="1"/>
</dbReference>
<dbReference type="Proteomes" id="UP001175001">
    <property type="component" value="Unassembled WGS sequence"/>
</dbReference>
<keyword evidence="4 6" id="KW-0378">Hydrolase</keyword>
<dbReference type="AlphaFoldDB" id="A0AA39XQI7"/>
<reference evidence="7" key="1">
    <citation type="submission" date="2023-06" db="EMBL/GenBank/DDBJ databases">
        <title>Multi-omics analyses reveal the molecular pathogenesis toolkit of Lasiodiplodia hormozganensis, a cross-kingdom pathogen.</title>
        <authorList>
            <person name="Felix C."/>
            <person name="Meneses R."/>
            <person name="Goncalves M.F.M."/>
            <person name="Tilleman L."/>
            <person name="Duarte A.S."/>
            <person name="Jorrin-Novo J.V."/>
            <person name="Van De Peer Y."/>
            <person name="Deforce D."/>
            <person name="Van Nieuwerburgh F."/>
            <person name="Esteves A.C."/>
            <person name="Alves A."/>
        </authorList>
    </citation>
    <scope>NUCLEOTIDE SEQUENCE</scope>
    <source>
        <strain evidence="7">CBS 339.90</strain>
    </source>
</reference>
<name>A0AA39XQI7_9PEZI</name>
<proteinExistence type="inferred from homology"/>
<gene>
    <name evidence="7" type="ORF">DIS24_g9895</name>
</gene>
<evidence type="ECO:0000256" key="1">
    <source>
        <dbReference type="ARBA" id="ARBA00008764"/>
    </source>
</evidence>
<evidence type="ECO:0000313" key="7">
    <source>
        <dbReference type="EMBL" id="KAK0638368.1"/>
    </source>
</evidence>
<evidence type="ECO:0000256" key="4">
    <source>
        <dbReference type="ARBA" id="ARBA00022801"/>
    </source>
</evidence>
<keyword evidence="3" id="KW-0732">Signal</keyword>
<sequence length="349" mass="38851">MKIQLFNHKEYIDIPNEDVRINSIYAATPTECSAEHDYGVVLLPDGFEPPGDFGFSIPLGVEDRLDSHLSVTGYPTTNNATIRTSNGKSVNPIMRKNQLEYMIDTEGGFSGSPVWLSHKGHPTVVAIHNYGPKVKKPGYGSRGTRINLKSLHDIFAWIGVDTTDKILRASRPKELVEPPLRLAYSSEDKAFRLVVDEIDDPPETMLMSTFPVYAAPSRAAKTPPAFGFLQKDSDGNQRWVSWDPPIGASLVDDLRKAGLGRIEIPGKTEGWEYQEGKQFAIVVPPSPGTMSDRALNKPQALVVENTRIASWQLEVPGETLNAIGYRKHVKGQHFQDAYNRWVLEDLILE</sequence>